<dbReference type="Pfam" id="PF00196">
    <property type="entry name" value="GerE"/>
    <property type="match status" value="1"/>
</dbReference>
<dbReference type="GeneID" id="95569124"/>
<gene>
    <name evidence="5" type="ORF">VISI1226_00750</name>
</gene>
<dbReference type="CDD" id="cd06170">
    <property type="entry name" value="LuxR_C_like"/>
    <property type="match status" value="1"/>
</dbReference>
<dbReference type="Proteomes" id="UP000006228">
    <property type="component" value="Unassembled WGS sequence"/>
</dbReference>
<dbReference type="Gene3D" id="1.10.10.10">
    <property type="entry name" value="Winged helix-like DNA-binding domain superfamily/Winged helix DNA-binding domain"/>
    <property type="match status" value="1"/>
</dbReference>
<dbReference type="PANTHER" id="PTHR44688:SF16">
    <property type="entry name" value="DNA-BINDING TRANSCRIPTIONAL ACTIVATOR DEVR_DOSR"/>
    <property type="match status" value="1"/>
</dbReference>
<dbReference type="Gene3D" id="3.40.50.2300">
    <property type="match status" value="1"/>
</dbReference>
<keyword evidence="2" id="KW-0238">DNA-binding</keyword>
<dbReference type="InterPro" id="IPR000792">
    <property type="entry name" value="Tscrpt_reg_LuxR_C"/>
</dbReference>
<protein>
    <submittedName>
        <fullName evidence="5">Transcriptional regulator, LuxR family protein</fullName>
    </submittedName>
</protein>
<organism evidence="5 6">
    <name type="scientific">Vibrio sinaloensis DSM 21326</name>
    <dbReference type="NCBI Taxonomy" id="945550"/>
    <lineage>
        <taxon>Bacteria</taxon>
        <taxon>Pseudomonadati</taxon>
        <taxon>Pseudomonadota</taxon>
        <taxon>Gammaproteobacteria</taxon>
        <taxon>Vibrionales</taxon>
        <taxon>Vibrionaceae</taxon>
        <taxon>Vibrio</taxon>
        <taxon>Vibrio oreintalis group</taxon>
    </lineage>
</organism>
<evidence type="ECO:0000256" key="1">
    <source>
        <dbReference type="ARBA" id="ARBA00023015"/>
    </source>
</evidence>
<name>E8M699_PHOS4</name>
<dbReference type="PRINTS" id="PR00038">
    <property type="entry name" value="HTHLUXR"/>
</dbReference>
<dbReference type="RefSeq" id="WP_008076541.1">
    <property type="nucleotide sequence ID" value="NZ_AEVT01000058.1"/>
</dbReference>
<dbReference type="AlphaFoldDB" id="E8M699"/>
<reference evidence="5 6" key="1">
    <citation type="journal article" date="2012" name="Int. J. Syst. Evol. Microbiol.">
        <title>Vibrio caribbeanicus sp. nov., isolated from the marine sponge Scleritoderma cyanea.</title>
        <authorList>
            <person name="Hoffmann M."/>
            <person name="Monday S.R."/>
            <person name="Allard M.W."/>
            <person name="Strain E.A."/>
            <person name="Whittaker P."/>
            <person name="Naum M."/>
            <person name="McCarthy P.J."/>
            <person name="Lopez J.V."/>
            <person name="Fischer M."/>
            <person name="Brown E.W."/>
        </authorList>
    </citation>
    <scope>NUCLEOTIDE SEQUENCE [LARGE SCALE GENOMIC DNA]</scope>
    <source>
        <strain evidence="6">DSMZ 21326</strain>
    </source>
</reference>
<dbReference type="PANTHER" id="PTHR44688">
    <property type="entry name" value="DNA-BINDING TRANSCRIPTIONAL ACTIVATOR DEVR_DOSR"/>
    <property type="match status" value="1"/>
</dbReference>
<evidence type="ECO:0000256" key="3">
    <source>
        <dbReference type="ARBA" id="ARBA00023163"/>
    </source>
</evidence>
<dbReference type="GO" id="GO:0003677">
    <property type="term" value="F:DNA binding"/>
    <property type="evidence" value="ECO:0007669"/>
    <property type="project" value="UniProtKB-KW"/>
</dbReference>
<comment type="caution">
    <text evidence="5">The sequence shown here is derived from an EMBL/GenBank/DDBJ whole genome shotgun (WGS) entry which is preliminary data.</text>
</comment>
<sequence>MVQNTRSSGNKLDVVLVGDNCIQTQFIRREIEKHGKYKLTRRGLQEFYLRGEQFSESANILLVSYRLLKLTANKSCDLFRILTTSLIVYDVPHGDADLELTSYAHLKGILYQDAPIEHLLRSLEAVEQGDLWLPRKLMVKMLSDIRPYALTYQDINTTLTKREQQTLERLVQGQSNLEIAEALFVAESTVKTHVYKLFKKLNVRCRKEAIHKVSSQYFERPEQ</sequence>
<feature type="domain" description="HTH luxR-type" evidence="4">
    <location>
        <begin position="152"/>
        <end position="217"/>
    </location>
</feature>
<evidence type="ECO:0000313" key="6">
    <source>
        <dbReference type="Proteomes" id="UP000006228"/>
    </source>
</evidence>
<keyword evidence="1" id="KW-0805">Transcription regulation</keyword>
<dbReference type="OrthoDB" id="561214at2"/>
<keyword evidence="3" id="KW-0804">Transcription</keyword>
<evidence type="ECO:0000313" key="5">
    <source>
        <dbReference type="EMBL" id="EGA70549.1"/>
    </source>
</evidence>
<dbReference type="PROSITE" id="PS50043">
    <property type="entry name" value="HTH_LUXR_2"/>
    <property type="match status" value="1"/>
</dbReference>
<proteinExistence type="predicted"/>
<dbReference type="InterPro" id="IPR036388">
    <property type="entry name" value="WH-like_DNA-bd_sf"/>
</dbReference>
<dbReference type="GO" id="GO:0006355">
    <property type="term" value="P:regulation of DNA-templated transcription"/>
    <property type="evidence" value="ECO:0007669"/>
    <property type="project" value="InterPro"/>
</dbReference>
<dbReference type="InterPro" id="IPR016032">
    <property type="entry name" value="Sig_transdc_resp-reg_C-effctor"/>
</dbReference>
<dbReference type="SUPFAM" id="SSF46894">
    <property type="entry name" value="C-terminal effector domain of the bipartite response regulators"/>
    <property type="match status" value="1"/>
</dbReference>
<dbReference type="SMART" id="SM00421">
    <property type="entry name" value="HTH_LUXR"/>
    <property type="match status" value="1"/>
</dbReference>
<accession>E8M699</accession>
<dbReference type="EMBL" id="AEVT01000058">
    <property type="protein sequence ID" value="EGA70549.1"/>
    <property type="molecule type" value="Genomic_DNA"/>
</dbReference>
<dbReference type="eggNOG" id="COG2197">
    <property type="taxonomic scope" value="Bacteria"/>
</dbReference>
<evidence type="ECO:0000256" key="2">
    <source>
        <dbReference type="ARBA" id="ARBA00023125"/>
    </source>
</evidence>
<evidence type="ECO:0000259" key="4">
    <source>
        <dbReference type="PROSITE" id="PS50043"/>
    </source>
</evidence>